<name>A0A520MX44_9GAMM</name>
<organism evidence="2 3">
    <name type="scientific">SAR86 cluster bacterium</name>
    <dbReference type="NCBI Taxonomy" id="2030880"/>
    <lineage>
        <taxon>Bacteria</taxon>
        <taxon>Pseudomonadati</taxon>
        <taxon>Pseudomonadota</taxon>
        <taxon>Gammaproteobacteria</taxon>
        <taxon>SAR86 cluster</taxon>
    </lineage>
</organism>
<comment type="similarity">
    <text evidence="1">Belongs to the RutC family.</text>
</comment>
<dbReference type="InterPro" id="IPR035959">
    <property type="entry name" value="RutC-like_sf"/>
</dbReference>
<dbReference type="PANTHER" id="PTHR11803:SF58">
    <property type="entry name" value="PROTEIN HMF1-RELATED"/>
    <property type="match status" value="1"/>
</dbReference>
<dbReference type="Pfam" id="PF01042">
    <property type="entry name" value="Ribonuc_L-PSP"/>
    <property type="match status" value="1"/>
</dbReference>
<dbReference type="GO" id="GO:0005829">
    <property type="term" value="C:cytosol"/>
    <property type="evidence" value="ECO:0007669"/>
    <property type="project" value="TreeGrafter"/>
</dbReference>
<evidence type="ECO:0000313" key="2">
    <source>
        <dbReference type="EMBL" id="RZO25785.1"/>
    </source>
</evidence>
<dbReference type="CDD" id="cd00448">
    <property type="entry name" value="YjgF_YER057c_UK114_family"/>
    <property type="match status" value="1"/>
</dbReference>
<reference evidence="2 3" key="1">
    <citation type="submission" date="2019-02" db="EMBL/GenBank/DDBJ databases">
        <title>Prokaryotic population dynamics and viral predation in marine succession experiment using metagenomics: the confinement effect.</title>
        <authorList>
            <person name="Haro-Moreno J.M."/>
            <person name="Rodriguez-Valera F."/>
            <person name="Lopez-Perez M."/>
        </authorList>
    </citation>
    <scope>NUCLEOTIDE SEQUENCE [LARGE SCALE GENOMIC DNA]</scope>
    <source>
        <strain evidence="2">MED-G159</strain>
    </source>
</reference>
<dbReference type="Gene3D" id="3.30.1330.40">
    <property type="entry name" value="RutC-like"/>
    <property type="match status" value="1"/>
</dbReference>
<gene>
    <name evidence="2" type="ORF">EVA92_04470</name>
</gene>
<sequence>MKYKTINSDKFNTPYSDAIEIGNIIEFSGMIGNDENGLVDSTFENQLHQIFINLKDSLEYFELDLQNVIKAKILLQNIEDMPKLNEIYLSYFQKPLPIRTTFAAAGLPFNAKVEIEFTAYK</sequence>
<dbReference type="SUPFAM" id="SSF55298">
    <property type="entry name" value="YjgF-like"/>
    <property type="match status" value="1"/>
</dbReference>
<protein>
    <submittedName>
        <fullName evidence="2">RidA family protein</fullName>
    </submittedName>
</protein>
<accession>A0A520MX44</accession>
<dbReference type="AlphaFoldDB" id="A0A520MX44"/>
<comment type="caution">
    <text evidence="2">The sequence shown here is derived from an EMBL/GenBank/DDBJ whole genome shotgun (WGS) entry which is preliminary data.</text>
</comment>
<dbReference type="EMBL" id="SHBE01000010">
    <property type="protein sequence ID" value="RZO25785.1"/>
    <property type="molecule type" value="Genomic_DNA"/>
</dbReference>
<dbReference type="InterPro" id="IPR006175">
    <property type="entry name" value="YjgF/YER057c/UK114"/>
</dbReference>
<evidence type="ECO:0000256" key="1">
    <source>
        <dbReference type="ARBA" id="ARBA00010552"/>
    </source>
</evidence>
<proteinExistence type="inferred from homology"/>
<dbReference type="Proteomes" id="UP000315825">
    <property type="component" value="Unassembled WGS sequence"/>
</dbReference>
<dbReference type="PANTHER" id="PTHR11803">
    <property type="entry name" value="2-IMINOBUTANOATE/2-IMINOPROPANOATE DEAMINASE RIDA"/>
    <property type="match status" value="1"/>
</dbReference>
<evidence type="ECO:0000313" key="3">
    <source>
        <dbReference type="Proteomes" id="UP000315825"/>
    </source>
</evidence>
<dbReference type="GO" id="GO:0019239">
    <property type="term" value="F:deaminase activity"/>
    <property type="evidence" value="ECO:0007669"/>
    <property type="project" value="TreeGrafter"/>
</dbReference>